<accession>A0ABN2MUG5</accession>
<gene>
    <name evidence="2" type="ORF">GCM10009750_25300</name>
</gene>
<organism evidence="2 3">
    <name type="scientific">Agromyces salentinus</name>
    <dbReference type="NCBI Taxonomy" id="269421"/>
    <lineage>
        <taxon>Bacteria</taxon>
        <taxon>Bacillati</taxon>
        <taxon>Actinomycetota</taxon>
        <taxon>Actinomycetes</taxon>
        <taxon>Micrococcales</taxon>
        <taxon>Microbacteriaceae</taxon>
        <taxon>Agromyces</taxon>
    </lineage>
</organism>
<reference evidence="2 3" key="1">
    <citation type="journal article" date="2019" name="Int. J. Syst. Evol. Microbiol.">
        <title>The Global Catalogue of Microorganisms (GCM) 10K type strain sequencing project: providing services to taxonomists for standard genome sequencing and annotation.</title>
        <authorList>
            <consortium name="The Broad Institute Genomics Platform"/>
            <consortium name="The Broad Institute Genome Sequencing Center for Infectious Disease"/>
            <person name="Wu L."/>
            <person name="Ma J."/>
        </authorList>
    </citation>
    <scope>NUCLEOTIDE SEQUENCE [LARGE SCALE GENOMIC DNA]</scope>
    <source>
        <strain evidence="2 3">JCM 14323</strain>
    </source>
</reference>
<dbReference type="InterPro" id="IPR041657">
    <property type="entry name" value="HTH_17"/>
</dbReference>
<dbReference type="SUPFAM" id="SSF46955">
    <property type="entry name" value="Putative DNA-binding domain"/>
    <property type="match status" value="1"/>
</dbReference>
<name>A0ABN2MUG5_9MICO</name>
<dbReference type="InterPro" id="IPR009061">
    <property type="entry name" value="DNA-bd_dom_put_sf"/>
</dbReference>
<dbReference type="Proteomes" id="UP001501746">
    <property type="component" value="Unassembled WGS sequence"/>
</dbReference>
<sequence length="64" mass="7008">MTATVTEWMTIAEVAHVHGVHAKTIRRMIARGDLEAVRLGPRLIRVNRASLDASGGPYRALTGR</sequence>
<evidence type="ECO:0000259" key="1">
    <source>
        <dbReference type="Pfam" id="PF12728"/>
    </source>
</evidence>
<protein>
    <recommendedName>
        <fullName evidence="1">Helix-turn-helix domain-containing protein</fullName>
    </recommendedName>
</protein>
<dbReference type="InterPro" id="IPR010093">
    <property type="entry name" value="SinI_DNA-bd"/>
</dbReference>
<feature type="domain" description="Helix-turn-helix" evidence="1">
    <location>
        <begin position="8"/>
        <end position="53"/>
    </location>
</feature>
<dbReference type="EMBL" id="BAAANK010000007">
    <property type="protein sequence ID" value="GAA1838553.1"/>
    <property type="molecule type" value="Genomic_DNA"/>
</dbReference>
<proteinExistence type="predicted"/>
<keyword evidence="3" id="KW-1185">Reference proteome</keyword>
<dbReference type="Pfam" id="PF12728">
    <property type="entry name" value="HTH_17"/>
    <property type="match status" value="1"/>
</dbReference>
<dbReference type="NCBIfam" id="TIGR01764">
    <property type="entry name" value="excise"/>
    <property type="match status" value="1"/>
</dbReference>
<evidence type="ECO:0000313" key="3">
    <source>
        <dbReference type="Proteomes" id="UP001501746"/>
    </source>
</evidence>
<comment type="caution">
    <text evidence="2">The sequence shown here is derived from an EMBL/GenBank/DDBJ whole genome shotgun (WGS) entry which is preliminary data.</text>
</comment>
<evidence type="ECO:0000313" key="2">
    <source>
        <dbReference type="EMBL" id="GAA1838553.1"/>
    </source>
</evidence>